<accession>A0A1F7S2I4</accession>
<sequence length="463" mass="54022">MKVFLIVPPALKTQSQQPDLGMGYLATALRKNGHIVDLLQAEKDRNFERLRETLRASKPDVVGIKVYSLEIKTTRAIIEIIKNDFPSCFVVLGGPHVSVAPPEETMNFFHQADYAIQGEGEIPLPILLENLKNGKPSFEKIPGLIYRHNGKVLANETIIHRNIDDFDYPAWDLIDPRKYNDRWFFWTPEYPGAPMITNRGCPYLCTFCSQNVVTGKRVRYRSLENVFTELEMLQEKYGVKDFDLIDDNFLMKPSYVTKFCEGILERGWKIRWNCGGARLDFMDFELAKLMERAGCNIIAVGYENGNQRMLDYMKKDLDLNSIKAKSKMITDNTSIRLFGLFILGFPTETKEEILNTIRYSQELPLFAATYSTYILLPGNEEYERLKSYGEIDAVPWEKLCLDAHVYAPKGMTIRTLKYLYWKAFFGFFLRPRIMWNLMKYSWRRIPLFIDRIKRKLFWKKSLT</sequence>
<keyword evidence="4" id="KW-0949">S-adenosyl-L-methionine</keyword>
<dbReference type="CDD" id="cd02068">
    <property type="entry name" value="radical_SAM_B12_BD"/>
    <property type="match status" value="1"/>
</dbReference>
<evidence type="ECO:0000259" key="9">
    <source>
        <dbReference type="PROSITE" id="PS51918"/>
    </source>
</evidence>
<feature type="domain" description="Radical SAM core" evidence="9">
    <location>
        <begin position="186"/>
        <end position="417"/>
    </location>
</feature>
<dbReference type="EMBL" id="MGDD01000084">
    <property type="protein sequence ID" value="OGL47317.1"/>
    <property type="molecule type" value="Genomic_DNA"/>
</dbReference>
<dbReference type="GO" id="GO:0005829">
    <property type="term" value="C:cytosol"/>
    <property type="evidence" value="ECO:0007669"/>
    <property type="project" value="TreeGrafter"/>
</dbReference>
<dbReference type="Pfam" id="PF02310">
    <property type="entry name" value="B12-binding"/>
    <property type="match status" value="1"/>
</dbReference>
<dbReference type="SFLD" id="SFLDG01082">
    <property type="entry name" value="B12-binding_domain_containing"/>
    <property type="match status" value="1"/>
</dbReference>
<dbReference type="InterPro" id="IPR006638">
    <property type="entry name" value="Elp3/MiaA/NifB-like_rSAM"/>
</dbReference>
<dbReference type="InterPro" id="IPR007197">
    <property type="entry name" value="rSAM"/>
</dbReference>
<dbReference type="GO" id="GO:0031419">
    <property type="term" value="F:cobalamin binding"/>
    <property type="evidence" value="ECO:0007669"/>
    <property type="project" value="InterPro"/>
</dbReference>
<reference evidence="10 11" key="1">
    <citation type="journal article" date="2016" name="Nat. Commun.">
        <title>Thousands of microbial genomes shed light on interconnected biogeochemical processes in an aquifer system.</title>
        <authorList>
            <person name="Anantharaman K."/>
            <person name="Brown C.T."/>
            <person name="Hug L.A."/>
            <person name="Sharon I."/>
            <person name="Castelle C.J."/>
            <person name="Probst A.J."/>
            <person name="Thomas B.C."/>
            <person name="Singh A."/>
            <person name="Wilkins M.J."/>
            <person name="Karaoz U."/>
            <person name="Brodie E.L."/>
            <person name="Williams K.H."/>
            <person name="Hubbard S.S."/>
            <person name="Banfield J.F."/>
        </authorList>
    </citation>
    <scope>NUCLEOTIDE SEQUENCE [LARGE SCALE GENOMIC DNA]</scope>
</reference>
<feature type="domain" description="B12-binding" evidence="8">
    <location>
        <begin position="1"/>
        <end position="138"/>
    </location>
</feature>
<comment type="cofactor">
    <cofactor evidence="1">
        <name>[4Fe-4S] cluster</name>
        <dbReference type="ChEBI" id="CHEBI:49883"/>
    </cofactor>
</comment>
<dbReference type="Gene3D" id="3.40.50.280">
    <property type="entry name" value="Cobalamin-binding domain"/>
    <property type="match status" value="1"/>
</dbReference>
<evidence type="ECO:0000313" key="11">
    <source>
        <dbReference type="Proteomes" id="UP000179266"/>
    </source>
</evidence>
<dbReference type="GO" id="GO:0051539">
    <property type="term" value="F:4 iron, 4 sulfur cluster binding"/>
    <property type="evidence" value="ECO:0007669"/>
    <property type="project" value="UniProtKB-KW"/>
</dbReference>
<dbReference type="GO" id="GO:0046872">
    <property type="term" value="F:metal ion binding"/>
    <property type="evidence" value="ECO:0007669"/>
    <property type="project" value="UniProtKB-KW"/>
</dbReference>
<protein>
    <submittedName>
        <fullName evidence="10">Uncharacterized protein</fullName>
    </submittedName>
</protein>
<dbReference type="GO" id="GO:0003824">
    <property type="term" value="F:catalytic activity"/>
    <property type="evidence" value="ECO:0007669"/>
    <property type="project" value="InterPro"/>
</dbReference>
<dbReference type="AlphaFoldDB" id="A0A1F7S2I4"/>
<evidence type="ECO:0000256" key="1">
    <source>
        <dbReference type="ARBA" id="ARBA00001966"/>
    </source>
</evidence>
<dbReference type="PANTHER" id="PTHR43409:SF7">
    <property type="entry name" value="BLL1977 PROTEIN"/>
    <property type="match status" value="1"/>
</dbReference>
<name>A0A1F7S2I4_9BACT</name>
<keyword evidence="6" id="KW-0408">Iron</keyword>
<dbReference type="InterPro" id="IPR058240">
    <property type="entry name" value="rSAM_sf"/>
</dbReference>
<keyword evidence="2" id="KW-0489">Methyltransferase</keyword>
<dbReference type="InterPro" id="IPR036724">
    <property type="entry name" value="Cobalamin-bd_sf"/>
</dbReference>
<dbReference type="PROSITE" id="PS51918">
    <property type="entry name" value="RADICAL_SAM"/>
    <property type="match status" value="1"/>
</dbReference>
<evidence type="ECO:0000256" key="2">
    <source>
        <dbReference type="ARBA" id="ARBA00022603"/>
    </source>
</evidence>
<dbReference type="SFLD" id="SFLDS00029">
    <property type="entry name" value="Radical_SAM"/>
    <property type="match status" value="1"/>
</dbReference>
<organism evidence="10 11">
    <name type="scientific">Candidatus Schekmanbacteria bacterium RBG_13_48_7</name>
    <dbReference type="NCBI Taxonomy" id="1817878"/>
    <lineage>
        <taxon>Bacteria</taxon>
        <taxon>Candidatus Schekmaniibacteriota</taxon>
    </lineage>
</organism>
<keyword evidence="3" id="KW-0808">Transferase</keyword>
<evidence type="ECO:0000256" key="7">
    <source>
        <dbReference type="ARBA" id="ARBA00023014"/>
    </source>
</evidence>
<dbReference type="Pfam" id="PF04055">
    <property type="entry name" value="Radical_SAM"/>
    <property type="match status" value="1"/>
</dbReference>
<dbReference type="InterPro" id="IPR034466">
    <property type="entry name" value="Methyltransferase_Class_B"/>
</dbReference>
<keyword evidence="7" id="KW-0411">Iron-sulfur</keyword>
<evidence type="ECO:0000259" key="8">
    <source>
        <dbReference type="PROSITE" id="PS51332"/>
    </source>
</evidence>
<dbReference type="Gene3D" id="3.80.30.20">
    <property type="entry name" value="tm_1862 like domain"/>
    <property type="match status" value="1"/>
</dbReference>
<evidence type="ECO:0000256" key="6">
    <source>
        <dbReference type="ARBA" id="ARBA00023004"/>
    </source>
</evidence>
<dbReference type="InterPro" id="IPR051198">
    <property type="entry name" value="BchE-like"/>
</dbReference>
<dbReference type="PANTHER" id="PTHR43409">
    <property type="entry name" value="ANAEROBIC MAGNESIUM-PROTOPORPHYRIN IX MONOMETHYL ESTER CYCLASE-RELATED"/>
    <property type="match status" value="1"/>
</dbReference>
<proteinExistence type="predicted"/>
<keyword evidence="5" id="KW-0479">Metal-binding</keyword>
<dbReference type="SFLD" id="SFLDG01123">
    <property type="entry name" value="methyltransferase_(Class_B)"/>
    <property type="match status" value="1"/>
</dbReference>
<evidence type="ECO:0000256" key="5">
    <source>
        <dbReference type="ARBA" id="ARBA00022723"/>
    </source>
</evidence>
<dbReference type="PROSITE" id="PS51332">
    <property type="entry name" value="B12_BINDING"/>
    <property type="match status" value="1"/>
</dbReference>
<comment type="caution">
    <text evidence="10">The sequence shown here is derived from an EMBL/GenBank/DDBJ whole genome shotgun (WGS) entry which is preliminary data.</text>
</comment>
<dbReference type="SUPFAM" id="SSF52242">
    <property type="entry name" value="Cobalamin (vitamin B12)-binding domain"/>
    <property type="match status" value="1"/>
</dbReference>
<evidence type="ECO:0000256" key="3">
    <source>
        <dbReference type="ARBA" id="ARBA00022679"/>
    </source>
</evidence>
<dbReference type="Proteomes" id="UP000179266">
    <property type="component" value="Unassembled WGS sequence"/>
</dbReference>
<dbReference type="SMART" id="SM00729">
    <property type="entry name" value="Elp3"/>
    <property type="match status" value="1"/>
</dbReference>
<gene>
    <name evidence="10" type="ORF">A2161_17125</name>
</gene>
<evidence type="ECO:0000256" key="4">
    <source>
        <dbReference type="ARBA" id="ARBA00022691"/>
    </source>
</evidence>
<dbReference type="SUPFAM" id="SSF102114">
    <property type="entry name" value="Radical SAM enzymes"/>
    <property type="match status" value="1"/>
</dbReference>
<dbReference type="InterPro" id="IPR023404">
    <property type="entry name" value="rSAM_horseshoe"/>
</dbReference>
<evidence type="ECO:0000313" key="10">
    <source>
        <dbReference type="EMBL" id="OGL47317.1"/>
    </source>
</evidence>
<dbReference type="InterPro" id="IPR006158">
    <property type="entry name" value="Cobalamin-bd"/>
</dbReference>